<reference evidence="1" key="1">
    <citation type="submission" date="2014-09" db="EMBL/GenBank/DDBJ databases">
        <authorList>
            <person name="Magalhaes I.L.F."/>
            <person name="Oliveira U."/>
            <person name="Santos F.R."/>
            <person name="Vidigal T.H.D.A."/>
            <person name="Brescovit A.D."/>
            <person name="Santos A.J."/>
        </authorList>
    </citation>
    <scope>NUCLEOTIDE SEQUENCE</scope>
    <source>
        <tissue evidence="1">Shoot tissue taken approximately 20 cm above the soil surface</tissue>
    </source>
</reference>
<proteinExistence type="predicted"/>
<sequence length="31" mass="3885">MHMSKEHSRCKFLRRDKFQHCTCPKCKPFHH</sequence>
<protein>
    <submittedName>
        <fullName evidence="1">Uncharacterized protein</fullName>
    </submittedName>
</protein>
<dbReference type="AlphaFoldDB" id="A0A0A9EES2"/>
<reference evidence="1" key="2">
    <citation type="journal article" date="2015" name="Data Brief">
        <title>Shoot transcriptome of the giant reed, Arundo donax.</title>
        <authorList>
            <person name="Barrero R.A."/>
            <person name="Guerrero F.D."/>
            <person name="Moolhuijzen P."/>
            <person name="Goolsby J.A."/>
            <person name="Tidwell J."/>
            <person name="Bellgard S.E."/>
            <person name="Bellgard M.I."/>
        </authorList>
    </citation>
    <scope>NUCLEOTIDE SEQUENCE</scope>
    <source>
        <tissue evidence="1">Shoot tissue taken approximately 20 cm above the soil surface</tissue>
    </source>
</reference>
<evidence type="ECO:0000313" key="1">
    <source>
        <dbReference type="EMBL" id="JAD97503.1"/>
    </source>
</evidence>
<organism evidence="1">
    <name type="scientific">Arundo donax</name>
    <name type="common">Giant reed</name>
    <name type="synonym">Donax arundinaceus</name>
    <dbReference type="NCBI Taxonomy" id="35708"/>
    <lineage>
        <taxon>Eukaryota</taxon>
        <taxon>Viridiplantae</taxon>
        <taxon>Streptophyta</taxon>
        <taxon>Embryophyta</taxon>
        <taxon>Tracheophyta</taxon>
        <taxon>Spermatophyta</taxon>
        <taxon>Magnoliopsida</taxon>
        <taxon>Liliopsida</taxon>
        <taxon>Poales</taxon>
        <taxon>Poaceae</taxon>
        <taxon>PACMAD clade</taxon>
        <taxon>Arundinoideae</taxon>
        <taxon>Arundineae</taxon>
        <taxon>Arundo</taxon>
    </lineage>
</organism>
<name>A0A0A9EES2_ARUDO</name>
<dbReference type="EMBL" id="GBRH01200392">
    <property type="protein sequence ID" value="JAD97503.1"/>
    <property type="molecule type" value="Transcribed_RNA"/>
</dbReference>
<accession>A0A0A9EES2</accession>